<dbReference type="AlphaFoldDB" id="A0A6A4HYZ1"/>
<evidence type="ECO:0000256" key="1">
    <source>
        <dbReference type="SAM" id="MobiDB-lite"/>
    </source>
</evidence>
<feature type="region of interest" description="Disordered" evidence="1">
    <location>
        <begin position="1"/>
        <end position="42"/>
    </location>
</feature>
<feature type="compositionally biased region" description="Basic residues" evidence="1">
    <location>
        <begin position="27"/>
        <end position="36"/>
    </location>
</feature>
<protein>
    <submittedName>
        <fullName evidence="2">Uncharacterized protein</fullName>
    </submittedName>
</protein>
<reference evidence="2" key="1">
    <citation type="journal article" date="2019" name="Environ. Microbiol.">
        <title>Fungal ecological strategies reflected in gene transcription - a case study of two litter decomposers.</title>
        <authorList>
            <person name="Barbi F."/>
            <person name="Kohler A."/>
            <person name="Barry K."/>
            <person name="Baskaran P."/>
            <person name="Daum C."/>
            <person name="Fauchery L."/>
            <person name="Ihrmark K."/>
            <person name="Kuo A."/>
            <person name="LaButti K."/>
            <person name="Lipzen A."/>
            <person name="Morin E."/>
            <person name="Grigoriev I.V."/>
            <person name="Henrissat B."/>
            <person name="Lindahl B."/>
            <person name="Martin F."/>
        </authorList>
    </citation>
    <scope>NUCLEOTIDE SEQUENCE</scope>
    <source>
        <strain evidence="2">JB14</strain>
    </source>
</reference>
<gene>
    <name evidence="2" type="ORF">BT96DRAFT_562199</name>
</gene>
<organism evidence="2 3">
    <name type="scientific">Gymnopus androsaceus JB14</name>
    <dbReference type="NCBI Taxonomy" id="1447944"/>
    <lineage>
        <taxon>Eukaryota</taxon>
        <taxon>Fungi</taxon>
        <taxon>Dikarya</taxon>
        <taxon>Basidiomycota</taxon>
        <taxon>Agaricomycotina</taxon>
        <taxon>Agaricomycetes</taxon>
        <taxon>Agaricomycetidae</taxon>
        <taxon>Agaricales</taxon>
        <taxon>Marasmiineae</taxon>
        <taxon>Omphalotaceae</taxon>
        <taxon>Gymnopus</taxon>
    </lineage>
</organism>
<evidence type="ECO:0000313" key="3">
    <source>
        <dbReference type="Proteomes" id="UP000799118"/>
    </source>
</evidence>
<proteinExistence type="predicted"/>
<accession>A0A6A4HYZ1</accession>
<dbReference type="Proteomes" id="UP000799118">
    <property type="component" value="Unassembled WGS sequence"/>
</dbReference>
<keyword evidence="3" id="KW-1185">Reference proteome</keyword>
<evidence type="ECO:0000313" key="2">
    <source>
        <dbReference type="EMBL" id="KAE9402157.1"/>
    </source>
</evidence>
<sequence length="83" mass="10173">MSRILLPISQSRRRYSKRVGSLPTMNRSRRRHSKSSRRQDARERQKIIWRYNYSRPATCSLLFLIPYLSSLRKRRSWSGLIYW</sequence>
<name>A0A6A4HYZ1_9AGAR</name>
<dbReference type="EMBL" id="ML769437">
    <property type="protein sequence ID" value="KAE9402157.1"/>
    <property type="molecule type" value="Genomic_DNA"/>
</dbReference>